<accession>A0ABX7LSA7</accession>
<organism evidence="3 4">
    <name type="scientific">Brevundimonas fontaquae</name>
    <dbReference type="NCBI Taxonomy" id="2813778"/>
    <lineage>
        <taxon>Bacteria</taxon>
        <taxon>Pseudomonadati</taxon>
        <taxon>Pseudomonadota</taxon>
        <taxon>Alphaproteobacteria</taxon>
        <taxon>Caulobacterales</taxon>
        <taxon>Caulobacteraceae</taxon>
        <taxon>Brevundimonas</taxon>
    </lineage>
</organism>
<dbReference type="InterPro" id="IPR042099">
    <property type="entry name" value="ANL_N_sf"/>
</dbReference>
<keyword evidence="3" id="KW-0436">Ligase</keyword>
<protein>
    <submittedName>
        <fullName evidence="3">Long-chain-fatty-acid--CoA ligase</fullName>
    </submittedName>
</protein>
<dbReference type="RefSeq" id="WP_205682196.1">
    <property type="nucleotide sequence ID" value="NZ_CP070968.1"/>
</dbReference>
<dbReference type="NCBIfam" id="NF004837">
    <property type="entry name" value="PRK06187.1"/>
    <property type="match status" value="1"/>
</dbReference>
<evidence type="ECO:0000259" key="1">
    <source>
        <dbReference type="Pfam" id="PF00501"/>
    </source>
</evidence>
<dbReference type="GO" id="GO:0016874">
    <property type="term" value="F:ligase activity"/>
    <property type="evidence" value="ECO:0007669"/>
    <property type="project" value="UniProtKB-KW"/>
</dbReference>
<dbReference type="PANTHER" id="PTHR43767:SF11">
    <property type="entry name" value="MEDIUM-CHAIN-FATTY-ACID--COA LIGASE"/>
    <property type="match status" value="1"/>
</dbReference>
<feature type="domain" description="AMP-dependent synthetase/ligase" evidence="1">
    <location>
        <begin position="30"/>
        <end position="397"/>
    </location>
</feature>
<reference evidence="3 4" key="1">
    <citation type="submission" date="2021-02" db="EMBL/GenBank/DDBJ databases">
        <title>Brevundimonas sp. CS1 genome sequence.</title>
        <authorList>
            <person name="Lee K."/>
            <person name="Choi Y.-J."/>
            <person name="Son H.-R."/>
        </authorList>
    </citation>
    <scope>NUCLEOTIDE SEQUENCE [LARGE SCALE GENOMIC DNA]</scope>
    <source>
        <strain evidence="3 4">CS1</strain>
    </source>
</reference>
<dbReference type="Pfam" id="PF13193">
    <property type="entry name" value="AMP-binding_C"/>
    <property type="match status" value="1"/>
</dbReference>
<dbReference type="InterPro" id="IPR050237">
    <property type="entry name" value="ATP-dep_AMP-bd_enzyme"/>
</dbReference>
<dbReference type="Gene3D" id="3.40.50.12780">
    <property type="entry name" value="N-terminal domain of ligase-like"/>
    <property type="match status" value="1"/>
</dbReference>
<proteinExistence type="predicted"/>
<dbReference type="InterPro" id="IPR045851">
    <property type="entry name" value="AMP-bd_C_sf"/>
</dbReference>
<dbReference type="Proteomes" id="UP000662957">
    <property type="component" value="Chromosome"/>
</dbReference>
<dbReference type="InterPro" id="IPR000873">
    <property type="entry name" value="AMP-dep_synth/lig_dom"/>
</dbReference>
<evidence type="ECO:0000313" key="4">
    <source>
        <dbReference type="Proteomes" id="UP000662957"/>
    </source>
</evidence>
<gene>
    <name evidence="3" type="ORF">JX001_02775</name>
</gene>
<keyword evidence="4" id="KW-1185">Reference proteome</keyword>
<evidence type="ECO:0000259" key="2">
    <source>
        <dbReference type="Pfam" id="PF13193"/>
    </source>
</evidence>
<dbReference type="PANTHER" id="PTHR43767">
    <property type="entry name" value="LONG-CHAIN-FATTY-ACID--COA LIGASE"/>
    <property type="match status" value="1"/>
</dbReference>
<dbReference type="Pfam" id="PF00501">
    <property type="entry name" value="AMP-binding"/>
    <property type="match status" value="1"/>
</dbReference>
<dbReference type="Gene3D" id="3.30.300.30">
    <property type="match status" value="1"/>
</dbReference>
<evidence type="ECO:0000313" key="3">
    <source>
        <dbReference type="EMBL" id="QSF54762.1"/>
    </source>
</evidence>
<sequence length="549" mass="59634">MALRFADPAPDAYAYPLLIRHLLQSALDARSGREIVGSDNRRHDYQTLARRVGRLAAVLAAHGVDQGDVVAVMDWDSHRYLEAYFAIPMMGAVLQTVNVRLSRDQIAYTLKDTRPRAIIVHSDFLEALAALRPALEPGCVVITCHDGQPVSLDDAVGDYESLLAAEEETFPFIDFDENALATTFHTTGTTGLPKAVTFSHRQLVLHTLAVGLAMGQQPVEQGLWRESVYMPVTPMFHVHAWGLPYVATLLGLKQVYPGRYVPARLLALKRDEGVTYSHCVPTILQMILDEAGPDARLGPWTVIIGGSALPESLLRAAAAVGITAVAGYGMSETGPVLTLSRHEDDDARPPEQVRRWAGRPIPLVQVHLQDENGDSVSDEPGAQGEIVVRAPWLTQTYPNSAEAGAALWSGGWLHTQDVATREAAGDIVIRDRLKDVIKTGGEWVSSAEIEDLALRDPDVAEAAVVGAPDPRWGERPVVFAVARAGRTPVLQTLKDRMSPLVSAGHLSRWAAPDRLILIDALPRTSVGKIDKKALRLLLGDDVLDSRSAS</sequence>
<name>A0ABX7LSA7_9CAUL</name>
<dbReference type="SUPFAM" id="SSF56801">
    <property type="entry name" value="Acetyl-CoA synthetase-like"/>
    <property type="match status" value="1"/>
</dbReference>
<dbReference type="EMBL" id="CP070968">
    <property type="protein sequence ID" value="QSF54762.1"/>
    <property type="molecule type" value="Genomic_DNA"/>
</dbReference>
<dbReference type="InterPro" id="IPR025110">
    <property type="entry name" value="AMP-bd_C"/>
</dbReference>
<feature type="domain" description="AMP-binding enzyme C-terminal" evidence="2">
    <location>
        <begin position="448"/>
        <end position="528"/>
    </location>
</feature>